<evidence type="ECO:0000313" key="3">
    <source>
        <dbReference type="EMBL" id="GFC86215.1"/>
    </source>
</evidence>
<comment type="caution">
    <text evidence="3">The sequence shown here is derived from an EMBL/GenBank/DDBJ whole genome shotgun (WGS) entry which is preliminary data.</text>
</comment>
<name>A0A699RJK3_TANCI</name>
<dbReference type="InterPro" id="IPR001878">
    <property type="entry name" value="Znf_CCHC"/>
</dbReference>
<dbReference type="Pfam" id="PF00098">
    <property type="entry name" value="zf-CCHC"/>
    <property type="match status" value="1"/>
</dbReference>
<dbReference type="PROSITE" id="PS50158">
    <property type="entry name" value="ZF_CCHC"/>
    <property type="match status" value="1"/>
</dbReference>
<dbReference type="InterPro" id="IPR036875">
    <property type="entry name" value="Znf_CCHC_sf"/>
</dbReference>
<dbReference type="AlphaFoldDB" id="A0A699RJK3"/>
<evidence type="ECO:0000259" key="2">
    <source>
        <dbReference type="PROSITE" id="PS50158"/>
    </source>
</evidence>
<feature type="domain" description="CCHC-type" evidence="2">
    <location>
        <begin position="84"/>
        <end position="99"/>
    </location>
</feature>
<sequence length="127" mass="14166">MKIIKGDGKSTRETTRATTTIIPMIVTVTATTTTISTTSRTEGKRLLGPMLQPQLKERLMLETYLNCKTRLPGTNDNPLWNVTCYGCGEKGHLRHMCPKGRNQRNEGAHARAYVVIENPQQNPNVVT</sequence>
<feature type="non-terminal residue" evidence="3">
    <location>
        <position position="127"/>
    </location>
</feature>
<dbReference type="GO" id="GO:0008270">
    <property type="term" value="F:zinc ion binding"/>
    <property type="evidence" value="ECO:0007669"/>
    <property type="project" value="UniProtKB-KW"/>
</dbReference>
<reference evidence="3" key="1">
    <citation type="journal article" date="2019" name="Sci. Rep.">
        <title>Draft genome of Tanacetum cinerariifolium, the natural source of mosquito coil.</title>
        <authorList>
            <person name="Yamashiro T."/>
            <person name="Shiraishi A."/>
            <person name="Satake H."/>
            <person name="Nakayama K."/>
        </authorList>
    </citation>
    <scope>NUCLEOTIDE SEQUENCE</scope>
</reference>
<proteinExistence type="predicted"/>
<organism evidence="3">
    <name type="scientific">Tanacetum cinerariifolium</name>
    <name type="common">Dalmatian daisy</name>
    <name type="synonym">Chrysanthemum cinerariifolium</name>
    <dbReference type="NCBI Taxonomy" id="118510"/>
    <lineage>
        <taxon>Eukaryota</taxon>
        <taxon>Viridiplantae</taxon>
        <taxon>Streptophyta</taxon>
        <taxon>Embryophyta</taxon>
        <taxon>Tracheophyta</taxon>
        <taxon>Spermatophyta</taxon>
        <taxon>Magnoliopsida</taxon>
        <taxon>eudicotyledons</taxon>
        <taxon>Gunneridae</taxon>
        <taxon>Pentapetalae</taxon>
        <taxon>asterids</taxon>
        <taxon>campanulids</taxon>
        <taxon>Asterales</taxon>
        <taxon>Asteraceae</taxon>
        <taxon>Asteroideae</taxon>
        <taxon>Anthemideae</taxon>
        <taxon>Anthemidinae</taxon>
        <taxon>Tanacetum</taxon>
    </lineage>
</organism>
<protein>
    <recommendedName>
        <fullName evidence="2">CCHC-type domain-containing protein</fullName>
    </recommendedName>
</protein>
<keyword evidence="1" id="KW-0479">Metal-binding</keyword>
<dbReference type="EMBL" id="BKCJ011103948">
    <property type="protein sequence ID" value="GFC86215.1"/>
    <property type="molecule type" value="Genomic_DNA"/>
</dbReference>
<dbReference type="GO" id="GO:0003676">
    <property type="term" value="F:nucleic acid binding"/>
    <property type="evidence" value="ECO:0007669"/>
    <property type="project" value="InterPro"/>
</dbReference>
<gene>
    <name evidence="3" type="ORF">Tci_858185</name>
</gene>
<accession>A0A699RJK3</accession>
<dbReference type="Gene3D" id="4.10.60.10">
    <property type="entry name" value="Zinc finger, CCHC-type"/>
    <property type="match status" value="1"/>
</dbReference>
<keyword evidence="1" id="KW-0862">Zinc</keyword>
<keyword evidence="1" id="KW-0863">Zinc-finger</keyword>
<dbReference type="SUPFAM" id="SSF57756">
    <property type="entry name" value="Retrovirus zinc finger-like domains"/>
    <property type="match status" value="1"/>
</dbReference>
<evidence type="ECO:0000256" key="1">
    <source>
        <dbReference type="PROSITE-ProRule" id="PRU00047"/>
    </source>
</evidence>